<protein>
    <submittedName>
        <fullName evidence="2">Uncharacterized protein</fullName>
    </submittedName>
</protein>
<dbReference type="RefSeq" id="WP_084425292.1">
    <property type="nucleotide sequence ID" value="NZ_FWXV01000001.1"/>
</dbReference>
<gene>
    <name evidence="2" type="ORF">SAMN05661093_01646</name>
</gene>
<feature type="region of interest" description="Disordered" evidence="1">
    <location>
        <begin position="1"/>
        <end position="23"/>
    </location>
</feature>
<proteinExistence type="predicted"/>
<evidence type="ECO:0000256" key="1">
    <source>
        <dbReference type="SAM" id="MobiDB-lite"/>
    </source>
</evidence>
<keyword evidence="3" id="KW-1185">Reference proteome</keyword>
<dbReference type="AlphaFoldDB" id="A0A1W2BGC8"/>
<evidence type="ECO:0000313" key="3">
    <source>
        <dbReference type="Proteomes" id="UP000192674"/>
    </source>
</evidence>
<sequence length="60" mass="6248">MDARRSANHRVLGPGEAAGVPFGTGGQRLHKLDAILAELRALLATETDTPSPPIMLSGRG</sequence>
<evidence type="ECO:0000313" key="2">
    <source>
        <dbReference type="EMBL" id="SMC71498.1"/>
    </source>
</evidence>
<name>A0A1W2BGC8_KIBAR</name>
<reference evidence="2 3" key="1">
    <citation type="submission" date="2017-04" db="EMBL/GenBank/DDBJ databases">
        <authorList>
            <person name="Afonso C.L."/>
            <person name="Miller P.J."/>
            <person name="Scott M.A."/>
            <person name="Spackman E."/>
            <person name="Goraichik I."/>
            <person name="Dimitrov K.M."/>
            <person name="Suarez D.L."/>
            <person name="Swayne D.E."/>
        </authorList>
    </citation>
    <scope>NUCLEOTIDE SEQUENCE [LARGE SCALE GENOMIC DNA]</scope>
    <source>
        <strain evidence="2 3">DSM 43828</strain>
    </source>
</reference>
<accession>A0A1W2BGC8</accession>
<dbReference type="EMBL" id="FWXV01000001">
    <property type="protein sequence ID" value="SMC71498.1"/>
    <property type="molecule type" value="Genomic_DNA"/>
</dbReference>
<organism evidence="2 3">
    <name type="scientific">Kibdelosporangium aridum</name>
    <dbReference type="NCBI Taxonomy" id="2030"/>
    <lineage>
        <taxon>Bacteria</taxon>
        <taxon>Bacillati</taxon>
        <taxon>Actinomycetota</taxon>
        <taxon>Actinomycetes</taxon>
        <taxon>Pseudonocardiales</taxon>
        <taxon>Pseudonocardiaceae</taxon>
        <taxon>Kibdelosporangium</taxon>
    </lineage>
</organism>
<dbReference type="OrthoDB" id="4288123at2"/>
<dbReference type="Proteomes" id="UP000192674">
    <property type="component" value="Unassembled WGS sequence"/>
</dbReference>